<organism evidence="1 2">
    <name type="scientific">Legionella bononiensis</name>
    <dbReference type="NCBI Taxonomy" id="2793102"/>
    <lineage>
        <taxon>Bacteria</taxon>
        <taxon>Pseudomonadati</taxon>
        <taxon>Pseudomonadota</taxon>
        <taxon>Gammaproteobacteria</taxon>
        <taxon>Legionellales</taxon>
        <taxon>Legionellaceae</taxon>
        <taxon>Legionella</taxon>
    </lineage>
</organism>
<dbReference type="EMBL" id="JADWVN010000027">
    <property type="protein sequence ID" value="MBL7527876.1"/>
    <property type="molecule type" value="Genomic_DNA"/>
</dbReference>
<dbReference type="RefSeq" id="WP_021460598.1">
    <property type="nucleotide sequence ID" value="NZ_JADOBG010000002.1"/>
</dbReference>
<reference evidence="1 2" key="1">
    <citation type="submission" date="2020-12" db="EMBL/GenBank/DDBJ databases">
        <title>WGS of Legionella: environmental sample.</title>
        <authorList>
            <person name="Cristino S."/>
            <person name="Girolamini L."/>
            <person name="Salaris S."/>
            <person name="Pascale M.R."/>
            <person name="Mazzotta M."/>
            <person name="Orsini M."/>
            <person name="Grottola A."/>
        </authorList>
    </citation>
    <scope>NUCLEOTIDE SEQUENCE [LARGE SCALE GENOMIC DNA]</scope>
    <source>
        <strain evidence="1 2">30cs62</strain>
    </source>
</reference>
<accession>A0ABS1WEU8</accession>
<dbReference type="InterPro" id="IPR011051">
    <property type="entry name" value="RmlC_Cupin_sf"/>
</dbReference>
<sequence length="131" mass="14476">MNTQEIPKEYQHTSPAGAEVRLLMNNHLGGMAHCTLKAGTISKAVRHKTVSEFWHVLSGEGAIWRKLNDEESITPLTAGVSIDIPLGTHFQYRSDAADLVFICVTMPPWSGSDEASYVEHGAWPPTVEYIK</sequence>
<keyword evidence="2" id="KW-1185">Reference proteome</keyword>
<evidence type="ECO:0000313" key="1">
    <source>
        <dbReference type="EMBL" id="MBL7527876.1"/>
    </source>
</evidence>
<dbReference type="Proteomes" id="UP000809910">
    <property type="component" value="Unassembled WGS sequence"/>
</dbReference>
<name>A0ABS1WEU8_9GAMM</name>
<proteinExistence type="predicted"/>
<protein>
    <submittedName>
        <fullName evidence="1">Cupin</fullName>
    </submittedName>
</protein>
<comment type="caution">
    <text evidence="1">The sequence shown here is derived from an EMBL/GenBank/DDBJ whole genome shotgun (WGS) entry which is preliminary data.</text>
</comment>
<dbReference type="InterPro" id="IPR014710">
    <property type="entry name" value="RmlC-like_jellyroll"/>
</dbReference>
<dbReference type="Gene3D" id="2.60.120.10">
    <property type="entry name" value="Jelly Rolls"/>
    <property type="match status" value="1"/>
</dbReference>
<evidence type="ECO:0000313" key="2">
    <source>
        <dbReference type="Proteomes" id="UP000809910"/>
    </source>
</evidence>
<gene>
    <name evidence="1" type="ORF">I5282_15045</name>
</gene>
<dbReference type="SUPFAM" id="SSF51182">
    <property type="entry name" value="RmlC-like cupins"/>
    <property type="match status" value="1"/>
</dbReference>